<comment type="subcellular location">
    <subcellularLocation>
        <location evidence="1">Membrane</location>
        <topology evidence="1">Multi-pass membrane protein</topology>
    </subcellularLocation>
</comment>
<reference evidence="8 9" key="1">
    <citation type="submission" date="2016-07" db="EMBL/GenBank/DDBJ databases">
        <title>Pervasive Adenine N6-methylation of Active Genes in Fungi.</title>
        <authorList>
            <consortium name="DOE Joint Genome Institute"/>
            <person name="Mondo S.J."/>
            <person name="Dannebaum R.O."/>
            <person name="Kuo R.C."/>
            <person name="Labutti K."/>
            <person name="Haridas S."/>
            <person name="Kuo A."/>
            <person name="Salamov A."/>
            <person name="Ahrendt S.R."/>
            <person name="Lipzen A."/>
            <person name="Sullivan W."/>
            <person name="Andreopoulos W.B."/>
            <person name="Clum A."/>
            <person name="Lindquist E."/>
            <person name="Daum C."/>
            <person name="Ramamoorthy G.K."/>
            <person name="Gryganskyi A."/>
            <person name="Culley D."/>
            <person name="Magnuson J.K."/>
            <person name="James T.Y."/>
            <person name="O'Malley M.A."/>
            <person name="Stajich J.E."/>
            <person name="Spatafora J.W."/>
            <person name="Visel A."/>
            <person name="Grigoriev I.V."/>
        </authorList>
    </citation>
    <scope>NUCLEOTIDE SEQUENCE [LARGE SCALE GENOMIC DNA]</scope>
    <source>
        <strain evidence="8 9">68-887.2</strain>
    </source>
</reference>
<dbReference type="InterPro" id="IPR036259">
    <property type="entry name" value="MFS_trans_sf"/>
</dbReference>
<feature type="transmembrane region" description="Helical" evidence="6">
    <location>
        <begin position="101"/>
        <end position="120"/>
    </location>
</feature>
<feature type="transmembrane region" description="Helical" evidence="6">
    <location>
        <begin position="390"/>
        <end position="409"/>
    </location>
</feature>
<gene>
    <name evidence="8" type="ORF">BCR39DRAFT_564789</name>
</gene>
<evidence type="ECO:0000256" key="2">
    <source>
        <dbReference type="ARBA" id="ARBA00022692"/>
    </source>
</evidence>
<keyword evidence="4 6" id="KW-0472">Membrane</keyword>
<accession>A0A1Y2B9L3</accession>
<dbReference type="GO" id="GO:0022857">
    <property type="term" value="F:transmembrane transporter activity"/>
    <property type="evidence" value="ECO:0007669"/>
    <property type="project" value="InterPro"/>
</dbReference>
<organism evidence="8 9">
    <name type="scientific">Naematelia encephala</name>
    <dbReference type="NCBI Taxonomy" id="71784"/>
    <lineage>
        <taxon>Eukaryota</taxon>
        <taxon>Fungi</taxon>
        <taxon>Dikarya</taxon>
        <taxon>Basidiomycota</taxon>
        <taxon>Agaricomycotina</taxon>
        <taxon>Tremellomycetes</taxon>
        <taxon>Tremellales</taxon>
        <taxon>Naemateliaceae</taxon>
        <taxon>Naematelia</taxon>
    </lineage>
</organism>
<evidence type="ECO:0000256" key="4">
    <source>
        <dbReference type="ARBA" id="ARBA00023136"/>
    </source>
</evidence>
<feature type="transmembrane region" description="Helical" evidence="6">
    <location>
        <begin position="160"/>
        <end position="180"/>
    </location>
</feature>
<feature type="transmembrane region" description="Helical" evidence="6">
    <location>
        <begin position="495"/>
        <end position="516"/>
    </location>
</feature>
<feature type="region of interest" description="Disordered" evidence="5">
    <location>
        <begin position="523"/>
        <end position="542"/>
    </location>
</feature>
<dbReference type="InParanoid" id="A0A1Y2B9L3"/>
<dbReference type="InterPro" id="IPR011701">
    <property type="entry name" value="MFS"/>
</dbReference>
<dbReference type="PANTHER" id="PTHR42718">
    <property type="entry name" value="MAJOR FACILITATOR SUPERFAMILY MULTIDRUG TRANSPORTER MFSC"/>
    <property type="match status" value="1"/>
</dbReference>
<dbReference type="EMBL" id="MCFC01000018">
    <property type="protein sequence ID" value="ORY30775.1"/>
    <property type="molecule type" value="Genomic_DNA"/>
</dbReference>
<proteinExistence type="predicted"/>
<comment type="caution">
    <text evidence="8">The sequence shown here is derived from an EMBL/GenBank/DDBJ whole genome shotgun (WGS) entry which is preliminary data.</text>
</comment>
<dbReference type="AlphaFoldDB" id="A0A1Y2B9L3"/>
<feature type="compositionally biased region" description="Basic and acidic residues" evidence="5">
    <location>
        <begin position="524"/>
        <end position="535"/>
    </location>
</feature>
<evidence type="ECO:0000256" key="6">
    <source>
        <dbReference type="SAM" id="Phobius"/>
    </source>
</evidence>
<evidence type="ECO:0000256" key="1">
    <source>
        <dbReference type="ARBA" id="ARBA00004141"/>
    </source>
</evidence>
<dbReference type="Gene3D" id="1.20.1720.10">
    <property type="entry name" value="Multidrug resistance protein D"/>
    <property type="match status" value="1"/>
</dbReference>
<dbReference type="OrthoDB" id="440755at2759"/>
<name>A0A1Y2B9L3_9TREE</name>
<keyword evidence="9" id="KW-1185">Reference proteome</keyword>
<feature type="transmembrane region" description="Helical" evidence="6">
    <location>
        <begin position="132"/>
        <end position="154"/>
    </location>
</feature>
<evidence type="ECO:0000256" key="5">
    <source>
        <dbReference type="SAM" id="MobiDB-lite"/>
    </source>
</evidence>
<evidence type="ECO:0000313" key="8">
    <source>
        <dbReference type="EMBL" id="ORY30775.1"/>
    </source>
</evidence>
<dbReference type="PROSITE" id="PS50850">
    <property type="entry name" value="MFS"/>
    <property type="match status" value="1"/>
</dbReference>
<feature type="transmembrane region" description="Helical" evidence="6">
    <location>
        <begin position="192"/>
        <end position="211"/>
    </location>
</feature>
<feature type="transmembrane region" description="Helical" evidence="6">
    <location>
        <begin position="289"/>
        <end position="307"/>
    </location>
</feature>
<evidence type="ECO:0000313" key="9">
    <source>
        <dbReference type="Proteomes" id="UP000193986"/>
    </source>
</evidence>
<dbReference type="Pfam" id="PF07690">
    <property type="entry name" value="MFS_1"/>
    <property type="match status" value="1"/>
</dbReference>
<feature type="transmembrane region" description="Helical" evidence="6">
    <location>
        <begin position="415"/>
        <end position="441"/>
    </location>
</feature>
<feature type="transmembrane region" description="Helical" evidence="6">
    <location>
        <begin position="327"/>
        <end position="347"/>
    </location>
</feature>
<feature type="domain" description="Major facilitator superfamily (MFS) profile" evidence="7">
    <location>
        <begin position="66"/>
        <end position="522"/>
    </location>
</feature>
<evidence type="ECO:0000256" key="3">
    <source>
        <dbReference type="ARBA" id="ARBA00022989"/>
    </source>
</evidence>
<dbReference type="Gene3D" id="1.20.1250.20">
    <property type="entry name" value="MFS general substrate transporter like domains"/>
    <property type="match status" value="1"/>
</dbReference>
<dbReference type="CDD" id="cd17476">
    <property type="entry name" value="MFS_Amf1_MDR_like"/>
    <property type="match status" value="1"/>
</dbReference>
<feature type="transmembrane region" description="Helical" evidence="6">
    <location>
        <begin position="453"/>
        <end position="475"/>
    </location>
</feature>
<dbReference type="SUPFAM" id="SSF103473">
    <property type="entry name" value="MFS general substrate transporter"/>
    <property type="match status" value="1"/>
</dbReference>
<evidence type="ECO:0000259" key="7">
    <source>
        <dbReference type="PROSITE" id="PS50850"/>
    </source>
</evidence>
<protein>
    <submittedName>
        <fullName evidence="8">Major facilitator superfamily domain-containing protein</fullName>
    </submittedName>
</protein>
<sequence>MIGLAASPGTEVLPTCSILMTGTSTRAANNSSRMRWKLSAHEGSYSTTLTRMSRRIPSNLPREVAFVATVCMAQLLTQSGLGQAIAPLHIIGASFDSTPAQLSWCAAAYSLTVGTFILFAGRLGDLFGHRRMFMIGWTWYGLWSVIAGVSVYSGQILFDIARAFQGIGPAILLPNSIALLGRAYEPGPRKDMVFSIFGATAPGGFVFGAVFSSLFAELAWWPWAYWTMAIVCVFLAGLSLITIPKDEGIEHHISSDMFDIYGTITGVSGLVLFNFAWNQGPLVGWTDPYTYILLIVGVLLLGLFAFIETRSAHPLIDLKAFSTDTLFSLACISAGWGSFGIWVYYTWQLMEVLRGYTPLLATAYFCPVAISGICAAITTGFVLSRIPPSYVMCISMSSFMVGSILVATAPVKQTFWIQTFIAVLIMPWGMDMSFPSGTIILSNSMPRHQQGMAASIVNTVVNYSISLALGFAGTAESYTNNGGKTNADILTGFRSAQYVGVGLSGLGVVASLLFLVTHHRGGRRRDSEDRRERKQTLQAGDP</sequence>
<dbReference type="InterPro" id="IPR020846">
    <property type="entry name" value="MFS_dom"/>
</dbReference>
<feature type="transmembrane region" description="Helical" evidence="6">
    <location>
        <begin position="223"/>
        <end position="244"/>
    </location>
</feature>
<feature type="transmembrane region" description="Helical" evidence="6">
    <location>
        <begin position="256"/>
        <end position="277"/>
    </location>
</feature>
<dbReference type="Proteomes" id="UP000193986">
    <property type="component" value="Unassembled WGS sequence"/>
</dbReference>
<dbReference type="PANTHER" id="PTHR42718:SF1">
    <property type="entry name" value="LOW AFFINITY AMMONIUM TRANSPORTER"/>
    <property type="match status" value="1"/>
</dbReference>
<keyword evidence="2 6" id="KW-0812">Transmembrane</keyword>
<dbReference type="FunCoup" id="A0A1Y2B9L3">
    <property type="interactions" value="17"/>
</dbReference>
<feature type="transmembrane region" description="Helical" evidence="6">
    <location>
        <begin position="359"/>
        <end position="383"/>
    </location>
</feature>
<keyword evidence="3 6" id="KW-1133">Transmembrane helix</keyword>
<dbReference type="GO" id="GO:0016020">
    <property type="term" value="C:membrane"/>
    <property type="evidence" value="ECO:0007669"/>
    <property type="project" value="UniProtKB-SubCell"/>
</dbReference>
<feature type="transmembrane region" description="Helical" evidence="6">
    <location>
        <begin position="64"/>
        <end position="81"/>
    </location>
</feature>